<sequence length="147" mass="16913">MEIEILITEDRYNNNTSSFGSSFANLINNESSLKKLIEENPNEIATLIKYEFNEGIEQIIPNHLTINKDLALRLSLLDSLDCSCLETKSTLGEVLKNIMIDNFQLVLTRKHWHEVDNLILYFDAVEFGCVDDFIDKRTKNNKSQKVS</sequence>
<protein>
    <submittedName>
        <fullName evidence="1">Uncharacterized protein</fullName>
    </submittedName>
</protein>
<evidence type="ECO:0000313" key="2">
    <source>
        <dbReference type="Proteomes" id="UP000761423"/>
    </source>
</evidence>
<dbReference type="RefSeq" id="WP_166235698.1">
    <property type="nucleotide sequence ID" value="NZ_JAAJBV010000002.1"/>
</dbReference>
<comment type="caution">
    <text evidence="1">The sequence shown here is derived from an EMBL/GenBank/DDBJ whole genome shotgun (WGS) entry which is preliminary data.</text>
</comment>
<reference evidence="1 2" key="1">
    <citation type="submission" date="2020-02" db="EMBL/GenBank/DDBJ databases">
        <authorList>
            <person name="Chen W.-M."/>
        </authorList>
    </citation>
    <scope>NUCLEOTIDE SEQUENCE [LARGE SCALE GENOMIC DNA]</scope>
    <source>
        <strain evidence="1 2">TWA-26</strain>
    </source>
</reference>
<keyword evidence="2" id="KW-1185">Reference proteome</keyword>
<name>A0ABX0I925_9FLAO</name>
<dbReference type="Proteomes" id="UP000761423">
    <property type="component" value="Unassembled WGS sequence"/>
</dbReference>
<evidence type="ECO:0000313" key="1">
    <source>
        <dbReference type="EMBL" id="NHM03684.1"/>
    </source>
</evidence>
<dbReference type="EMBL" id="JAAJBV010000002">
    <property type="protein sequence ID" value="NHM03684.1"/>
    <property type="molecule type" value="Genomic_DNA"/>
</dbReference>
<accession>A0ABX0I925</accession>
<proteinExistence type="predicted"/>
<organism evidence="1 2">
    <name type="scientific">Flavobacterium celericrescens</name>
    <dbReference type="NCBI Taxonomy" id="2709780"/>
    <lineage>
        <taxon>Bacteria</taxon>
        <taxon>Pseudomonadati</taxon>
        <taxon>Bacteroidota</taxon>
        <taxon>Flavobacteriia</taxon>
        <taxon>Flavobacteriales</taxon>
        <taxon>Flavobacteriaceae</taxon>
        <taxon>Flavobacterium</taxon>
    </lineage>
</organism>
<gene>
    <name evidence="1" type="ORF">G4L40_03075</name>
</gene>